<sequence length="280" mass="29233">MKKILGIALLMLSLSVASCGHSSETATKTTSTSASAVAAYSDEEYALAAFAKSKGQQALDQAQLRVLTRADGLFIGDQASDTQGLVFTSTKKHVQATDPAGKTTTYLKSALQPQLQKHRADYDAALQQGKQQEKAAQAAASTAAAKVQAATAAAASASQSAGVDMKNLTTAQVQDWIMRNMAKYAPDAYTYDDPQAFGWAYSHDDAGQLVVHVSENHDYANAHGGNFDPNVAPTVGEFTVTKDGDLAVAAMGIAGMAVYQAVNGDSQSGDLAIVATDFND</sequence>
<keyword evidence="3" id="KW-1185">Reference proteome</keyword>
<reference evidence="3" key="1">
    <citation type="journal article" date="2019" name="Int. J. Syst. Evol. Microbiol.">
        <title>The Global Catalogue of Microorganisms (GCM) 10K type strain sequencing project: providing services to taxonomists for standard genome sequencing and annotation.</title>
        <authorList>
            <consortium name="The Broad Institute Genomics Platform"/>
            <consortium name="The Broad Institute Genome Sequencing Center for Infectious Disease"/>
            <person name="Wu L."/>
            <person name="Ma J."/>
        </authorList>
    </citation>
    <scope>NUCLEOTIDE SEQUENCE [LARGE SCALE GENOMIC DNA]</scope>
    <source>
        <strain evidence="3">CCM 8903</strain>
    </source>
</reference>
<dbReference type="RefSeq" id="WP_125753190.1">
    <property type="nucleotide sequence ID" value="NZ_JBHTON010000020.1"/>
</dbReference>
<dbReference type="EMBL" id="JBHTON010000020">
    <property type="protein sequence ID" value="MFD1485103.1"/>
    <property type="molecule type" value="Genomic_DNA"/>
</dbReference>
<evidence type="ECO:0000313" key="3">
    <source>
        <dbReference type="Proteomes" id="UP001597252"/>
    </source>
</evidence>
<evidence type="ECO:0000313" key="2">
    <source>
        <dbReference type="EMBL" id="MFD1485103.1"/>
    </source>
</evidence>
<comment type="caution">
    <text evidence="2">The sequence shown here is derived from an EMBL/GenBank/DDBJ whole genome shotgun (WGS) entry which is preliminary data.</text>
</comment>
<gene>
    <name evidence="2" type="ORF">ACFQ5J_07660</name>
</gene>
<keyword evidence="1" id="KW-0732">Signal</keyword>
<proteinExistence type="predicted"/>
<feature type="signal peptide" evidence="1">
    <location>
        <begin position="1"/>
        <end position="22"/>
    </location>
</feature>
<dbReference type="Proteomes" id="UP001597252">
    <property type="component" value="Unassembled WGS sequence"/>
</dbReference>
<evidence type="ECO:0008006" key="4">
    <source>
        <dbReference type="Google" id="ProtNLM"/>
    </source>
</evidence>
<evidence type="ECO:0000256" key="1">
    <source>
        <dbReference type="SAM" id="SignalP"/>
    </source>
</evidence>
<name>A0ABW4E784_9LACO</name>
<accession>A0ABW4E784</accession>
<dbReference type="PROSITE" id="PS51257">
    <property type="entry name" value="PROKAR_LIPOPROTEIN"/>
    <property type="match status" value="1"/>
</dbReference>
<feature type="chain" id="PRO_5047305362" description="Lipoprotein" evidence="1">
    <location>
        <begin position="23"/>
        <end position="280"/>
    </location>
</feature>
<organism evidence="2 3">
    <name type="scientific">Lacticaseibacillus baoqingensis</name>
    <dbReference type="NCBI Taxonomy" id="2486013"/>
    <lineage>
        <taxon>Bacteria</taxon>
        <taxon>Bacillati</taxon>
        <taxon>Bacillota</taxon>
        <taxon>Bacilli</taxon>
        <taxon>Lactobacillales</taxon>
        <taxon>Lactobacillaceae</taxon>
        <taxon>Lacticaseibacillus</taxon>
    </lineage>
</organism>
<protein>
    <recommendedName>
        <fullName evidence="4">Lipoprotein</fullName>
    </recommendedName>
</protein>